<proteinExistence type="predicted"/>
<evidence type="ECO:0000313" key="2">
    <source>
        <dbReference type="Proteomes" id="UP000180175"/>
    </source>
</evidence>
<reference evidence="1 2" key="2">
    <citation type="journal article" date="2019" name="Int. J. Syst. Evol. Microbiol.">
        <title>Anaerobacillus isosaccharinicus sp. nov., an alkaliphilic bacterium which degrades isosaccharinic acid.</title>
        <authorList>
            <person name="Bassil N.M."/>
            <person name="Lloyd J.R."/>
        </authorList>
    </citation>
    <scope>NUCLEOTIDE SEQUENCE [LARGE SCALE GENOMIC DNA]</scope>
    <source>
        <strain evidence="1 2">NB2006</strain>
    </source>
</reference>
<reference evidence="1 2" key="1">
    <citation type="journal article" date="2017" name="Genome Announc.">
        <title>Draft Genome Sequences of Four Alkaliphilic Bacteria Belonging to the Anaerobacillus Genus.</title>
        <authorList>
            <person name="Bassil N.M."/>
            <person name="Lloyd J.R."/>
        </authorList>
    </citation>
    <scope>NUCLEOTIDE SEQUENCE [LARGE SCALE GENOMIC DNA]</scope>
    <source>
        <strain evidence="1 2">NB2006</strain>
    </source>
</reference>
<dbReference type="EMBL" id="CP063356">
    <property type="protein sequence ID" value="QOY35735.1"/>
    <property type="molecule type" value="Genomic_DNA"/>
</dbReference>
<protein>
    <submittedName>
        <fullName evidence="1">Uncharacterized protein</fullName>
    </submittedName>
</protein>
<accession>A0A7S7RBA2</accession>
<dbReference type="RefSeq" id="WP_169824292.1">
    <property type="nucleotide sequence ID" value="NZ_CP063356.2"/>
</dbReference>
<evidence type="ECO:0000313" key="1">
    <source>
        <dbReference type="EMBL" id="QOY35735.1"/>
    </source>
</evidence>
<dbReference type="Proteomes" id="UP000180175">
    <property type="component" value="Chromosome"/>
</dbReference>
<name>A0A7S7RBA2_9BACI</name>
<gene>
    <name evidence="1" type="ORF">AWH56_024235</name>
</gene>
<dbReference type="KEGG" id="aia:AWH56_024235"/>
<organism evidence="1 2">
    <name type="scientific">Anaerobacillus isosaccharinicus</name>
    <dbReference type="NCBI Taxonomy" id="1532552"/>
    <lineage>
        <taxon>Bacteria</taxon>
        <taxon>Bacillati</taxon>
        <taxon>Bacillota</taxon>
        <taxon>Bacilli</taxon>
        <taxon>Bacillales</taxon>
        <taxon>Bacillaceae</taxon>
        <taxon>Anaerobacillus</taxon>
    </lineage>
</organism>
<dbReference type="AlphaFoldDB" id="A0A7S7RBA2"/>
<keyword evidence="2" id="KW-1185">Reference proteome</keyword>
<sequence length="56" mass="6830">MLLTLKEKKFLIQMLAKQKRSFWGSKQEKLMAEELLEKFEQNIRNEKTNDMKQSRL</sequence>